<keyword evidence="10 13" id="KW-0143">Chaperone</keyword>
<dbReference type="GO" id="GO:0032977">
    <property type="term" value="F:membrane insertase activity"/>
    <property type="evidence" value="ECO:0007669"/>
    <property type="project" value="InterPro"/>
</dbReference>
<evidence type="ECO:0000259" key="15">
    <source>
        <dbReference type="Pfam" id="PF02096"/>
    </source>
</evidence>
<keyword evidence="18" id="KW-1185">Reference proteome</keyword>
<feature type="transmembrane region" description="Helical" evidence="13">
    <location>
        <begin position="7"/>
        <end position="24"/>
    </location>
</feature>
<comment type="similarity">
    <text evidence="2 13">Belongs to the OXA1/ALB3/YidC family. Type 1 subfamily.</text>
</comment>
<feature type="transmembrane region" description="Helical" evidence="13">
    <location>
        <begin position="474"/>
        <end position="493"/>
    </location>
</feature>
<evidence type="ECO:0000256" key="5">
    <source>
        <dbReference type="ARBA" id="ARBA00022475"/>
    </source>
</evidence>
<dbReference type="RefSeq" id="WP_044615655.1">
    <property type="nucleotide sequence ID" value="NZ_CP007142.1"/>
</dbReference>
<dbReference type="Pfam" id="PF02096">
    <property type="entry name" value="60KD_IMP"/>
    <property type="match status" value="1"/>
</dbReference>
<dbReference type="HAMAP" id="MF_01810">
    <property type="entry name" value="YidC_type1"/>
    <property type="match status" value="1"/>
</dbReference>
<feature type="transmembrane region" description="Helical" evidence="13">
    <location>
        <begin position="433"/>
        <end position="454"/>
    </location>
</feature>
<dbReference type="InterPro" id="IPR028055">
    <property type="entry name" value="YidC/Oxa/ALB_C"/>
</dbReference>
<dbReference type="Proteomes" id="UP000032266">
    <property type="component" value="Chromosome"/>
</dbReference>
<evidence type="ECO:0000256" key="8">
    <source>
        <dbReference type="ARBA" id="ARBA00022989"/>
    </source>
</evidence>
<gene>
    <name evidence="13" type="primary">yidC</name>
    <name evidence="17" type="ORF">YC6258_00590</name>
</gene>
<keyword evidence="8 13" id="KW-1133">Transmembrane helix</keyword>
<feature type="domain" description="Membrane insertase YidC/Oxa/ALB C-terminal" evidence="15">
    <location>
        <begin position="368"/>
        <end position="546"/>
    </location>
</feature>
<keyword evidence="6 13" id="KW-0812">Transmembrane</keyword>
<feature type="compositionally biased region" description="Polar residues" evidence="14">
    <location>
        <begin position="48"/>
        <end position="58"/>
    </location>
</feature>
<evidence type="ECO:0000256" key="10">
    <source>
        <dbReference type="ARBA" id="ARBA00023186"/>
    </source>
</evidence>
<evidence type="ECO:0000313" key="17">
    <source>
        <dbReference type="EMBL" id="AJQ92640.1"/>
    </source>
</evidence>
<comment type="function">
    <text evidence="13">Required for the insertion and/or proper folding and/or complex formation of integral membrane proteins into the membrane. Involved in integration of membrane proteins that insert both dependently and independently of the Sec translocase complex, as well as at least some lipoproteins. Aids folding of multispanning membrane proteins.</text>
</comment>
<comment type="subunit">
    <text evidence="13">Interacts with the Sec translocase complex via SecD. Specifically interacts with transmembrane segments of nascent integral membrane proteins during membrane integration.</text>
</comment>
<dbReference type="EMBL" id="CP007142">
    <property type="protein sequence ID" value="AJQ92640.1"/>
    <property type="molecule type" value="Genomic_DNA"/>
</dbReference>
<dbReference type="STRING" id="1445510.YC6258_00590"/>
<keyword evidence="4 13" id="KW-0813">Transport</keyword>
<dbReference type="InterPro" id="IPR001708">
    <property type="entry name" value="YidC/ALB3/OXA1/COX18"/>
</dbReference>
<dbReference type="InterPro" id="IPR019998">
    <property type="entry name" value="Membr_insert_YidC"/>
</dbReference>
<protein>
    <recommendedName>
        <fullName evidence="3 13">Membrane protein insertase YidC</fullName>
    </recommendedName>
    <alternativeName>
        <fullName evidence="12 13">Foldase YidC</fullName>
    </alternativeName>
    <alternativeName>
        <fullName evidence="11 13">Membrane integrase YidC</fullName>
    </alternativeName>
    <alternativeName>
        <fullName evidence="13">Membrane protein YidC</fullName>
    </alternativeName>
</protein>
<feature type="compositionally biased region" description="Polar residues" evidence="14">
    <location>
        <begin position="67"/>
        <end position="83"/>
    </location>
</feature>
<evidence type="ECO:0000256" key="7">
    <source>
        <dbReference type="ARBA" id="ARBA00022927"/>
    </source>
</evidence>
<dbReference type="InterPro" id="IPR028053">
    <property type="entry name" value="Membr_insert_YidC_N"/>
</dbReference>
<feature type="region of interest" description="Disordered" evidence="14">
    <location>
        <begin position="36"/>
        <end position="83"/>
    </location>
</feature>
<evidence type="ECO:0000256" key="14">
    <source>
        <dbReference type="SAM" id="MobiDB-lite"/>
    </source>
</evidence>
<dbReference type="NCBIfam" id="TIGR03592">
    <property type="entry name" value="yidC_oxa1_cterm"/>
    <property type="match status" value="1"/>
</dbReference>
<dbReference type="PANTHER" id="PTHR12428">
    <property type="entry name" value="OXA1"/>
    <property type="match status" value="1"/>
</dbReference>
<dbReference type="PANTHER" id="PTHR12428:SF65">
    <property type="entry name" value="CYTOCHROME C OXIDASE ASSEMBLY PROTEIN COX18, MITOCHONDRIAL"/>
    <property type="match status" value="1"/>
</dbReference>
<feature type="compositionally biased region" description="Low complexity" evidence="14">
    <location>
        <begin position="36"/>
        <end position="47"/>
    </location>
</feature>
<dbReference type="OrthoDB" id="9780552at2"/>
<reference evidence="17 18" key="1">
    <citation type="submission" date="2014-01" db="EMBL/GenBank/DDBJ databases">
        <title>Full genme sequencing of cellulolytic bacterium Gynuella sunshinyii YC6258T gen. nov., sp. nov.</title>
        <authorList>
            <person name="Khan H."/>
            <person name="Chung E.J."/>
            <person name="Chung Y.R."/>
        </authorList>
    </citation>
    <scope>NUCLEOTIDE SEQUENCE [LARGE SCALE GENOMIC DNA]</scope>
    <source>
        <strain evidence="17 18">YC6258</strain>
    </source>
</reference>
<dbReference type="GO" id="GO:0005886">
    <property type="term" value="C:plasma membrane"/>
    <property type="evidence" value="ECO:0007669"/>
    <property type="project" value="UniProtKB-SubCell"/>
</dbReference>
<feature type="transmembrane region" description="Helical" evidence="13">
    <location>
        <begin position="368"/>
        <end position="388"/>
    </location>
</feature>
<evidence type="ECO:0000256" key="3">
    <source>
        <dbReference type="ARBA" id="ARBA00015325"/>
    </source>
</evidence>
<dbReference type="CDD" id="cd20070">
    <property type="entry name" value="5TM_YidC_Alb3"/>
    <property type="match status" value="1"/>
</dbReference>
<evidence type="ECO:0000256" key="11">
    <source>
        <dbReference type="ARBA" id="ARBA00033245"/>
    </source>
</evidence>
<dbReference type="HOGENOM" id="CLU_016535_3_0_6"/>
<evidence type="ECO:0000313" key="18">
    <source>
        <dbReference type="Proteomes" id="UP000032266"/>
    </source>
</evidence>
<dbReference type="NCBIfam" id="NF002352">
    <property type="entry name" value="PRK01318.1-3"/>
    <property type="match status" value="1"/>
</dbReference>
<dbReference type="PRINTS" id="PR00701">
    <property type="entry name" value="60KDINNERMP"/>
</dbReference>
<evidence type="ECO:0000256" key="2">
    <source>
        <dbReference type="ARBA" id="ARBA00010527"/>
    </source>
</evidence>
<evidence type="ECO:0000256" key="6">
    <source>
        <dbReference type="ARBA" id="ARBA00022692"/>
    </source>
</evidence>
<dbReference type="InterPro" id="IPR038221">
    <property type="entry name" value="YidC_periplasmic_sf"/>
</dbReference>
<dbReference type="CDD" id="cd19961">
    <property type="entry name" value="EcYidC-like_peri"/>
    <property type="match status" value="1"/>
</dbReference>
<dbReference type="KEGG" id="gsn:YC6258_00590"/>
<dbReference type="PRINTS" id="PR01900">
    <property type="entry name" value="YIDCPROTEIN"/>
</dbReference>
<keyword evidence="7 13" id="KW-0653">Protein transport</keyword>
<dbReference type="Gene3D" id="2.70.98.90">
    <property type="match status" value="1"/>
</dbReference>
<evidence type="ECO:0000256" key="13">
    <source>
        <dbReference type="HAMAP-Rule" id="MF_01810"/>
    </source>
</evidence>
<evidence type="ECO:0000256" key="4">
    <source>
        <dbReference type="ARBA" id="ARBA00022448"/>
    </source>
</evidence>
<name>A0A0C5UZ83_9GAMM</name>
<evidence type="ECO:0000256" key="1">
    <source>
        <dbReference type="ARBA" id="ARBA00004429"/>
    </source>
</evidence>
<dbReference type="NCBIfam" id="TIGR03593">
    <property type="entry name" value="yidC_nterm"/>
    <property type="match status" value="1"/>
</dbReference>
<feature type="transmembrane region" description="Helical" evidence="13">
    <location>
        <begin position="514"/>
        <end position="533"/>
    </location>
</feature>
<evidence type="ECO:0000256" key="12">
    <source>
        <dbReference type="ARBA" id="ARBA00033342"/>
    </source>
</evidence>
<keyword evidence="5 13" id="KW-1003">Cell membrane</keyword>
<dbReference type="InterPro" id="IPR047196">
    <property type="entry name" value="YidC_ALB_C"/>
</dbReference>
<accession>A0A0C5UZ83</accession>
<dbReference type="GO" id="GO:0015031">
    <property type="term" value="P:protein transport"/>
    <property type="evidence" value="ECO:0007669"/>
    <property type="project" value="UniProtKB-KW"/>
</dbReference>
<keyword evidence="9 13" id="KW-0472">Membrane</keyword>
<sequence length="559" mass="63377">MENVRRYALYVALAVVSYLLLQAWNTDYGQTINTAPQQQSQLPSSIPDASSSPMNSTTDADEVPPVGQSTSVQPTATENTGSNRYVHVKTDVLELNIDLSGGDIEYLALPKYPQSLETPDVPFILLEDDSTRKFVVKSGLFLGTHSEGRGEFTASASNYTMTGDSLDVVLSYTANDITYDKIFHFRKGDYLFDVSYRLTNNSDKPWEGSFYGEINRDKSADPSASQGMSFSSVLAFAWTTPDTRYEKVTFGDIDDGVTHLKNEGGWVAFLQHYFLTAWVPSKQDSNTYYFNKTSDNRYRGGFTGPTVAVAPGATGELTASIYTGPKIQQHLRQVADHLELSVDYSWLWWAAQPIFWLLTKIQSVVINWGWSIILLTICIKGLFYPLTASSYRSMAKMKKFAPKMQELREQYGEDRQKMSQELMKLYQKEKINPLGGCLPMLVQMPVFMALYWVLQEAVELRQSPWIFWIHDLSLKDPFFILPILMAGSMFLQMQMTTQANMDPMQAKMMKMMPLVFGVMFLWFPSGLVLYWLVNNLITIAQQWYINHQIAKADSKKATS</sequence>
<dbReference type="Pfam" id="PF14849">
    <property type="entry name" value="YidC_periplas"/>
    <property type="match status" value="1"/>
</dbReference>
<comment type="subcellular location">
    <subcellularLocation>
        <location evidence="1">Cell inner membrane</location>
        <topology evidence="1">Multi-pass membrane protein</topology>
    </subcellularLocation>
    <subcellularLocation>
        <location evidence="13">Cell membrane</location>
        <topology evidence="13">Multi-pass membrane protein</topology>
    </subcellularLocation>
</comment>
<dbReference type="GO" id="GO:0051205">
    <property type="term" value="P:protein insertion into membrane"/>
    <property type="evidence" value="ECO:0007669"/>
    <property type="project" value="TreeGrafter"/>
</dbReference>
<proteinExistence type="inferred from homology"/>
<dbReference type="PATRIC" id="fig|1445510.3.peg.578"/>
<dbReference type="AlphaFoldDB" id="A0A0C5UZ83"/>
<evidence type="ECO:0000259" key="16">
    <source>
        <dbReference type="Pfam" id="PF14849"/>
    </source>
</evidence>
<feature type="domain" description="Membrane insertase YidC N-terminal" evidence="16">
    <location>
        <begin position="86"/>
        <end position="357"/>
    </location>
</feature>
<organism evidence="17 18">
    <name type="scientific">Gynuella sunshinyii YC6258</name>
    <dbReference type="NCBI Taxonomy" id="1445510"/>
    <lineage>
        <taxon>Bacteria</taxon>
        <taxon>Pseudomonadati</taxon>
        <taxon>Pseudomonadota</taxon>
        <taxon>Gammaproteobacteria</taxon>
        <taxon>Oceanospirillales</taxon>
        <taxon>Saccharospirillaceae</taxon>
        <taxon>Gynuella</taxon>
    </lineage>
</organism>
<evidence type="ECO:0000256" key="9">
    <source>
        <dbReference type="ARBA" id="ARBA00023136"/>
    </source>
</evidence>